<dbReference type="SUPFAM" id="SSF53300">
    <property type="entry name" value="vWA-like"/>
    <property type="match status" value="1"/>
</dbReference>
<protein>
    <recommendedName>
        <fullName evidence="1">VWFA domain-containing protein</fullName>
    </recommendedName>
</protein>
<proteinExistence type="predicted"/>
<evidence type="ECO:0000313" key="3">
    <source>
        <dbReference type="Proteomes" id="UP000007875"/>
    </source>
</evidence>
<dbReference type="Proteomes" id="UP000007875">
    <property type="component" value="Unassembled WGS sequence"/>
</dbReference>
<dbReference type="Pfam" id="PF00092">
    <property type="entry name" value="VWA"/>
    <property type="match status" value="1"/>
</dbReference>
<feature type="domain" description="VWFA" evidence="1">
    <location>
        <begin position="20"/>
        <end position="180"/>
    </location>
</feature>
<dbReference type="InterPro" id="IPR036465">
    <property type="entry name" value="vWFA_dom_sf"/>
</dbReference>
<organism evidence="2 3">
    <name type="scientific">Ciona savignyi</name>
    <name type="common">Pacific transparent sea squirt</name>
    <dbReference type="NCBI Taxonomy" id="51511"/>
    <lineage>
        <taxon>Eukaryota</taxon>
        <taxon>Metazoa</taxon>
        <taxon>Chordata</taxon>
        <taxon>Tunicata</taxon>
        <taxon>Ascidiacea</taxon>
        <taxon>Phlebobranchia</taxon>
        <taxon>Cionidae</taxon>
        <taxon>Ciona</taxon>
    </lineage>
</organism>
<evidence type="ECO:0000259" key="1">
    <source>
        <dbReference type="Pfam" id="PF00092"/>
    </source>
</evidence>
<dbReference type="InterPro" id="IPR002035">
    <property type="entry name" value="VWF_A"/>
</dbReference>
<dbReference type="AlphaFoldDB" id="H2ZJE6"/>
<name>H2ZJE6_CIOSA</name>
<evidence type="ECO:0000313" key="2">
    <source>
        <dbReference type="Ensembl" id="ENSCSAVP00000017712.1"/>
    </source>
</evidence>
<reference evidence="3" key="1">
    <citation type="submission" date="2003-08" db="EMBL/GenBank/DDBJ databases">
        <authorList>
            <person name="Birren B."/>
            <person name="Nusbaum C."/>
            <person name="Abebe A."/>
            <person name="Abouelleil A."/>
            <person name="Adekoya E."/>
            <person name="Ait-zahra M."/>
            <person name="Allen N."/>
            <person name="Allen T."/>
            <person name="An P."/>
            <person name="Anderson M."/>
            <person name="Anderson S."/>
            <person name="Arachchi H."/>
            <person name="Armbruster J."/>
            <person name="Bachantsang P."/>
            <person name="Baldwin J."/>
            <person name="Barry A."/>
            <person name="Bayul T."/>
            <person name="Blitshsteyn B."/>
            <person name="Bloom T."/>
            <person name="Blye J."/>
            <person name="Boguslavskiy L."/>
            <person name="Borowsky M."/>
            <person name="Boukhgalter B."/>
            <person name="Brunache A."/>
            <person name="Butler J."/>
            <person name="Calixte N."/>
            <person name="Calvo S."/>
            <person name="Camarata J."/>
            <person name="Campo K."/>
            <person name="Chang J."/>
            <person name="Cheshatsang Y."/>
            <person name="Citroen M."/>
            <person name="Collymore A."/>
            <person name="Considine T."/>
            <person name="Cook A."/>
            <person name="Cooke P."/>
            <person name="Corum B."/>
            <person name="Cuomo C."/>
            <person name="David R."/>
            <person name="Dawoe T."/>
            <person name="Degray S."/>
            <person name="Dodge S."/>
            <person name="Dooley K."/>
            <person name="Dorje P."/>
            <person name="Dorjee K."/>
            <person name="Dorris L."/>
            <person name="Duffey N."/>
            <person name="Dupes A."/>
            <person name="Elkins T."/>
            <person name="Engels R."/>
            <person name="Erickson J."/>
            <person name="Farina A."/>
            <person name="Faro S."/>
            <person name="Ferreira P."/>
            <person name="Fischer H."/>
            <person name="Fitzgerald M."/>
            <person name="Foley K."/>
            <person name="Gage D."/>
            <person name="Galagan J."/>
            <person name="Gearin G."/>
            <person name="Gnerre S."/>
            <person name="Gnirke A."/>
            <person name="Goyette A."/>
            <person name="Graham J."/>
            <person name="Grandbois E."/>
            <person name="Gyaltsen K."/>
            <person name="Hafez N."/>
            <person name="Hagopian D."/>
            <person name="Hagos B."/>
            <person name="Hall J."/>
            <person name="Hatcher B."/>
            <person name="Heller A."/>
            <person name="Higgins H."/>
            <person name="Honan T."/>
            <person name="Horn A."/>
            <person name="Houde N."/>
            <person name="Hughes L."/>
            <person name="Hulme W."/>
            <person name="Husby E."/>
            <person name="Iliev I."/>
            <person name="Jaffe D."/>
            <person name="Jones C."/>
            <person name="Kamal M."/>
            <person name="Kamat A."/>
            <person name="Kamvysselis M."/>
            <person name="Karlsson E."/>
            <person name="Kells C."/>
            <person name="Kieu A."/>
            <person name="Kisner P."/>
            <person name="Kodira C."/>
            <person name="Kulbokas E."/>
            <person name="Labutti K."/>
            <person name="Lama D."/>
            <person name="Landers T."/>
            <person name="Leger J."/>
            <person name="Levine S."/>
            <person name="Lewis D."/>
            <person name="Lewis T."/>
            <person name="Lindblad-toh K."/>
            <person name="Liu X."/>
            <person name="Lokyitsang T."/>
            <person name="Lokyitsang Y."/>
            <person name="Lucien O."/>
            <person name="Lui A."/>
            <person name="Ma L.J."/>
            <person name="Mabbitt R."/>
            <person name="Macdonald J."/>
            <person name="Maclean C."/>
            <person name="Major J."/>
            <person name="Manning J."/>
            <person name="Marabella R."/>
            <person name="Maru K."/>
            <person name="Matthews C."/>
            <person name="Mauceli E."/>
            <person name="Mccarthy M."/>
            <person name="Mcdonough S."/>
            <person name="Mcghee T."/>
            <person name="Meldrim J."/>
            <person name="Meneus L."/>
            <person name="Mesirov J."/>
            <person name="Mihalev A."/>
            <person name="Mihova T."/>
            <person name="Mikkelsen T."/>
            <person name="Mlenga V."/>
            <person name="Moru K."/>
            <person name="Mozes J."/>
            <person name="Mulrain L."/>
            <person name="Munson G."/>
            <person name="Naylor J."/>
            <person name="Newes C."/>
            <person name="Nguyen C."/>
            <person name="Nguyen N."/>
            <person name="Nguyen T."/>
            <person name="Nicol R."/>
            <person name="Nielsen C."/>
            <person name="Nizzari M."/>
            <person name="Norbu C."/>
            <person name="Norbu N."/>
            <person name="O'donnell P."/>
            <person name="Okoawo O."/>
            <person name="O'leary S."/>
            <person name="Omotosho B."/>
            <person name="O'neill K."/>
            <person name="Osman S."/>
            <person name="Parker S."/>
            <person name="Perrin D."/>
            <person name="Phunkhang P."/>
            <person name="Piqani B."/>
            <person name="Purcell S."/>
            <person name="Rachupka T."/>
            <person name="Ramasamy U."/>
            <person name="Rameau R."/>
            <person name="Ray V."/>
            <person name="Raymond C."/>
            <person name="Retta R."/>
            <person name="Richardson S."/>
            <person name="Rise C."/>
            <person name="Rodriguez J."/>
            <person name="Rogers J."/>
            <person name="Rogov P."/>
            <person name="Rutman M."/>
            <person name="Schupbach R."/>
            <person name="Seaman C."/>
            <person name="Settipalli S."/>
            <person name="Sharpe T."/>
            <person name="Sheridan J."/>
            <person name="Sherpa N."/>
            <person name="Shi J."/>
            <person name="Smirnov S."/>
            <person name="Smith C."/>
            <person name="Sougnez C."/>
            <person name="Spencer B."/>
            <person name="Stalker J."/>
            <person name="Stange-thomann N."/>
            <person name="Stavropoulos S."/>
            <person name="Stetson K."/>
            <person name="Stone C."/>
            <person name="Stone S."/>
            <person name="Stubbs M."/>
            <person name="Talamas J."/>
            <person name="Tchuinga P."/>
            <person name="Tenzing P."/>
            <person name="Tesfaye S."/>
            <person name="Theodore J."/>
            <person name="Thoulutsang Y."/>
            <person name="Topham K."/>
            <person name="Towey S."/>
            <person name="Tsamla T."/>
            <person name="Tsomo N."/>
            <person name="Vallee D."/>
            <person name="Vassiliev H."/>
            <person name="Venkataraman V."/>
            <person name="Vinson J."/>
            <person name="Vo A."/>
            <person name="Wade C."/>
            <person name="Wang S."/>
            <person name="Wangchuk T."/>
            <person name="Wangdi T."/>
            <person name="Whittaker C."/>
            <person name="Wilkinson J."/>
            <person name="Wu Y."/>
            <person name="Wyman D."/>
            <person name="Yadav S."/>
            <person name="Yang S."/>
            <person name="Yang X."/>
            <person name="Yeager S."/>
            <person name="Yee E."/>
            <person name="Young G."/>
            <person name="Zainoun J."/>
            <person name="Zembeck L."/>
            <person name="Zimmer A."/>
            <person name="Zody M."/>
            <person name="Lander E."/>
        </authorList>
    </citation>
    <scope>NUCLEOTIDE SEQUENCE [LARGE SCALE GENOMIC DNA]</scope>
</reference>
<reference evidence="2" key="3">
    <citation type="submission" date="2025-09" db="UniProtKB">
        <authorList>
            <consortium name="Ensembl"/>
        </authorList>
    </citation>
    <scope>IDENTIFICATION</scope>
</reference>
<dbReference type="HOGENOM" id="CLU_1380863_0_0_1"/>
<dbReference type="Gene3D" id="3.40.50.410">
    <property type="entry name" value="von Willebrand factor, type A domain"/>
    <property type="match status" value="1"/>
</dbReference>
<accession>H2ZJE6</accession>
<dbReference type="Ensembl" id="ENSCSAVT00000017905.1">
    <property type="protein sequence ID" value="ENSCSAVP00000017712.1"/>
    <property type="gene ID" value="ENSCSAVG00000010425.1"/>
</dbReference>
<sequence>MSKPITPRFQTNETTPVYLKMKEFMKSVVTGWRSVADDKSRVGVQLFSEACSLTTDYNLNLVKRIGDSNNDTASYIESIDYLCGDPWLDWALRCTDRKVLTSSAGDRPGIPNVIVALVSAIPRSFRPTNFLLSRLSSNIKRKGSTIIAVSATPPSQMSALSRQKHEEMMRTLSCQRSSGHCPTYIGSIWDGGSPAQRI</sequence>
<dbReference type="InParanoid" id="H2ZJE6"/>
<keyword evidence="3" id="KW-1185">Reference proteome</keyword>
<dbReference type="GeneTree" id="ENSGT00980000200668"/>
<reference evidence="2" key="2">
    <citation type="submission" date="2025-08" db="UniProtKB">
        <authorList>
            <consortium name="Ensembl"/>
        </authorList>
    </citation>
    <scope>IDENTIFICATION</scope>
</reference>